<dbReference type="InterPro" id="IPR029063">
    <property type="entry name" value="SAM-dependent_MTases_sf"/>
</dbReference>
<dbReference type="AlphaFoldDB" id="A0A2M7U1M6"/>
<accession>A0A2M7U1M6</accession>
<organism evidence="3 4">
    <name type="scientific">Candidatus Roizmanbacteria bacterium CG_4_10_14_0_2_um_filter_39_13</name>
    <dbReference type="NCBI Taxonomy" id="1974825"/>
    <lineage>
        <taxon>Bacteria</taxon>
        <taxon>Candidatus Roizmaniibacteriota</taxon>
    </lineage>
</organism>
<evidence type="ECO:0000256" key="1">
    <source>
        <dbReference type="ARBA" id="ARBA00022603"/>
    </source>
</evidence>
<proteinExistence type="predicted"/>
<protein>
    <recommendedName>
        <fullName evidence="5">SAM-dependent methyltransferase</fullName>
    </recommendedName>
</protein>
<sequence length="504" mass="56708">MLLAEHLNYTARGQAIPKYRADGEYDPYKRTEAAIDIENAIAVDGPIPYSQFMDLSLAGPHGYYSTGVVRISEEKSFDFTTYPEFNNSFGPTLGLAAARVWEELGCPEDFPLVEMGAGRGTLALRMLDWIAVHNPEFYAHISYKIVDFPGMAAKQRKTLESHGGKVMWYEGSALELPDEVKGIEGMFLSNELPDAFPVEVVKTENGQVLQKYIGAEHGKFVEIWKPASQDVRNHISEFDVAVPDKEITVNLNAVRFQHQVSSSLRRGLILTIDYGEDCKHYDGYIGSMRTFSENGKVLPASLAYEKPREVDMTANIDFYPLMQTARAYGGKVVLFDQPNFFLASGIEDVLPSMQNPEHENDVTRNGYAFKVLTIRHDLDSFKFNGGLRQTFNLNLSPANDIGMFRFSNSSPEESDDVFLESIRDSSLVQVQQLGKGEWEFIQFPSGPNEYHAFIEDLAGRTIVQYKPFKVLYDFRKKEDVERLLSDSGISGIDIDALLEGKPFI</sequence>
<dbReference type="InterPro" id="IPR003788">
    <property type="entry name" value="NDUFAF7"/>
</dbReference>
<keyword evidence="2" id="KW-0808">Transferase</keyword>
<evidence type="ECO:0000313" key="3">
    <source>
        <dbReference type="EMBL" id="PIZ63962.1"/>
    </source>
</evidence>
<evidence type="ECO:0000256" key="2">
    <source>
        <dbReference type="ARBA" id="ARBA00022679"/>
    </source>
</evidence>
<evidence type="ECO:0008006" key="5">
    <source>
        <dbReference type="Google" id="ProtNLM"/>
    </source>
</evidence>
<reference evidence="4" key="1">
    <citation type="submission" date="2017-09" db="EMBL/GenBank/DDBJ databases">
        <title>Depth-based differentiation of microbial function through sediment-hosted aquifers and enrichment of novel symbionts in the deep terrestrial subsurface.</title>
        <authorList>
            <person name="Probst A.J."/>
            <person name="Ladd B."/>
            <person name="Jarett J.K."/>
            <person name="Geller-Mcgrath D.E."/>
            <person name="Sieber C.M.K."/>
            <person name="Emerson J.B."/>
            <person name="Anantharaman K."/>
            <person name="Thomas B.C."/>
            <person name="Malmstrom R."/>
            <person name="Stieglmeier M."/>
            <person name="Klingl A."/>
            <person name="Woyke T."/>
            <person name="Ryan C.M."/>
            <person name="Banfield J.F."/>
        </authorList>
    </citation>
    <scope>NUCLEOTIDE SEQUENCE [LARGE SCALE GENOMIC DNA]</scope>
</reference>
<dbReference type="EMBL" id="PFOB01000007">
    <property type="protein sequence ID" value="PIZ63962.1"/>
    <property type="molecule type" value="Genomic_DNA"/>
</dbReference>
<dbReference type="SUPFAM" id="SSF53335">
    <property type="entry name" value="S-adenosyl-L-methionine-dependent methyltransferases"/>
    <property type="match status" value="1"/>
</dbReference>
<dbReference type="Proteomes" id="UP000228503">
    <property type="component" value="Unassembled WGS sequence"/>
</dbReference>
<dbReference type="InterPro" id="IPR038375">
    <property type="entry name" value="NDUFAF7_sf"/>
</dbReference>
<name>A0A2M7U1M6_9BACT</name>
<dbReference type="GO" id="GO:0032259">
    <property type="term" value="P:methylation"/>
    <property type="evidence" value="ECO:0007669"/>
    <property type="project" value="UniProtKB-KW"/>
</dbReference>
<gene>
    <name evidence="3" type="ORF">COY16_00550</name>
</gene>
<comment type="caution">
    <text evidence="3">The sequence shown here is derived from an EMBL/GenBank/DDBJ whole genome shotgun (WGS) entry which is preliminary data.</text>
</comment>
<dbReference type="Pfam" id="PF02636">
    <property type="entry name" value="Methyltransf_28"/>
    <property type="match status" value="1"/>
</dbReference>
<dbReference type="GO" id="GO:0035243">
    <property type="term" value="F:protein-arginine omega-N symmetric methyltransferase activity"/>
    <property type="evidence" value="ECO:0007669"/>
    <property type="project" value="TreeGrafter"/>
</dbReference>
<evidence type="ECO:0000313" key="4">
    <source>
        <dbReference type="Proteomes" id="UP000228503"/>
    </source>
</evidence>
<keyword evidence="1" id="KW-0489">Methyltransferase</keyword>
<dbReference type="PANTHER" id="PTHR12049">
    <property type="entry name" value="PROTEIN ARGININE METHYLTRANSFERASE NDUFAF7, MITOCHONDRIAL"/>
    <property type="match status" value="1"/>
</dbReference>
<dbReference type="PANTHER" id="PTHR12049:SF7">
    <property type="entry name" value="PROTEIN ARGININE METHYLTRANSFERASE NDUFAF7, MITOCHONDRIAL"/>
    <property type="match status" value="1"/>
</dbReference>
<dbReference type="Gene3D" id="3.40.50.12710">
    <property type="match status" value="1"/>
</dbReference>